<dbReference type="AlphaFoldDB" id="A0A024QEG4"/>
<sequence length="543" mass="62410">MISEFELTVGDVLTRDLFKNAKVVAGETGLKRQIKWTHILETEAFDSLINGSELILTTGINLELDNCATTTYERLLQKDVAGICIEKGPYFKTISTDIKRFADKHAFPIIIFEEVVRFVDITQDLHSLLINQHHQMLNQLSTLTHKFNELSLAPNGILKILQALHHYFGQHSLCLLEDSKSYYYPPESKIDQENILSYISTKLTNKRQSGIISIYNETFAIAPVFGLGQIWGYLCLNITKNLNEEFLLSVLDRASLAIAQILLRNRTIEERKLNSEDECVRTLLQGKPYNQSDLHTFLPVASTNLYFRVFIIKTESPDSVIGEDNWEEIKIQRTILIRSLFKHAGYFPAVSVRKDEIAIICSFIAETHVNKSTKQFLQVTKNLLSATLLNNKITYIGISGLHQNVSHISKGYAEANDVIYLNKQQLSTTYFHDKIGIYQILLPLQKDKQLQLFINDYIGELIFLDENSDSELLKTLEVYLACRGSKKEAAEKLFIVRQTLYHRLRKIEQYIGKDFMDPVKRLAIETAIKAYYILKNRHYLDNK</sequence>
<dbReference type="eggNOG" id="COG2508">
    <property type="taxonomic scope" value="Bacteria"/>
</dbReference>
<dbReference type="Gene3D" id="1.10.10.2840">
    <property type="entry name" value="PucR C-terminal helix-turn-helix domain"/>
    <property type="match status" value="1"/>
</dbReference>
<dbReference type="PANTHER" id="PTHR33744">
    <property type="entry name" value="CARBOHYDRATE DIACID REGULATOR"/>
    <property type="match status" value="1"/>
</dbReference>
<feature type="domain" description="Purine catabolism PurC-like" evidence="1">
    <location>
        <begin position="11"/>
        <end position="129"/>
    </location>
</feature>
<dbReference type="Pfam" id="PF13556">
    <property type="entry name" value="HTH_30"/>
    <property type="match status" value="1"/>
</dbReference>
<accession>A0A024QEG4</accession>
<comment type="caution">
    <text evidence="3">The sequence shown here is derived from an EMBL/GenBank/DDBJ whole genome shotgun (WGS) entry which is preliminary data.</text>
</comment>
<dbReference type="InterPro" id="IPR012914">
    <property type="entry name" value="PucR_dom"/>
</dbReference>
<dbReference type="Pfam" id="PF07905">
    <property type="entry name" value="PucR"/>
    <property type="match status" value="1"/>
</dbReference>
<feature type="domain" description="PucR C-terminal helix-turn-helix" evidence="2">
    <location>
        <begin position="472"/>
        <end position="530"/>
    </location>
</feature>
<organism evidence="3 4">
    <name type="scientific">Virgibacillus massiliensis</name>
    <dbReference type="NCBI Taxonomy" id="1462526"/>
    <lineage>
        <taxon>Bacteria</taxon>
        <taxon>Bacillati</taxon>
        <taxon>Bacillota</taxon>
        <taxon>Bacilli</taxon>
        <taxon>Bacillales</taxon>
        <taxon>Bacillaceae</taxon>
        <taxon>Virgibacillus</taxon>
    </lineage>
</organism>
<dbReference type="InterPro" id="IPR042070">
    <property type="entry name" value="PucR_C-HTH_sf"/>
</dbReference>
<proteinExistence type="predicted"/>
<dbReference type="InterPro" id="IPR051448">
    <property type="entry name" value="CdaR-like_regulators"/>
</dbReference>
<gene>
    <name evidence="3" type="primary">pucR_2</name>
    <name evidence="3" type="ORF">BN990_02673</name>
</gene>
<evidence type="ECO:0000259" key="1">
    <source>
        <dbReference type="Pfam" id="PF07905"/>
    </source>
</evidence>
<dbReference type="STRING" id="1462526.BN990_02673"/>
<evidence type="ECO:0000313" key="3">
    <source>
        <dbReference type="EMBL" id="CDQ40351.1"/>
    </source>
</evidence>
<evidence type="ECO:0000313" key="4">
    <source>
        <dbReference type="Proteomes" id="UP000028875"/>
    </source>
</evidence>
<dbReference type="PANTHER" id="PTHR33744:SF1">
    <property type="entry name" value="DNA-BINDING TRANSCRIPTIONAL ACTIVATOR ADER"/>
    <property type="match status" value="1"/>
</dbReference>
<evidence type="ECO:0000259" key="2">
    <source>
        <dbReference type="Pfam" id="PF13556"/>
    </source>
</evidence>
<reference evidence="4" key="2">
    <citation type="submission" date="2014-05" db="EMBL/GenBank/DDBJ databases">
        <title>Draft genome sequence of Virgibacillus massiliensis Vm-5.</title>
        <authorList>
            <person name="Khelaifia S."/>
            <person name="Croce O."/>
            <person name="Lagier J.C."/>
            <person name="Raoult D."/>
        </authorList>
    </citation>
    <scope>NUCLEOTIDE SEQUENCE [LARGE SCALE GENOMIC DNA]</scope>
    <source>
        <strain evidence="4">Vm-5</strain>
    </source>
</reference>
<name>A0A024QEG4_9BACI</name>
<dbReference type="Proteomes" id="UP000028875">
    <property type="component" value="Unassembled WGS sequence"/>
</dbReference>
<protein>
    <submittedName>
        <fullName evidence="3">Purine catabolism regulatory protein</fullName>
    </submittedName>
</protein>
<reference evidence="3 4" key="1">
    <citation type="submission" date="2014-03" db="EMBL/GenBank/DDBJ databases">
        <authorList>
            <person name="Urmite Genomes U."/>
        </authorList>
    </citation>
    <scope>NUCLEOTIDE SEQUENCE [LARGE SCALE GENOMIC DNA]</scope>
    <source>
        <strain evidence="3 4">Vm-5</strain>
    </source>
</reference>
<dbReference type="RefSeq" id="WP_232620902.1">
    <property type="nucleotide sequence ID" value="NZ_BNER01000004.1"/>
</dbReference>
<dbReference type="EMBL" id="CCDP010000001">
    <property type="protein sequence ID" value="CDQ40351.1"/>
    <property type="molecule type" value="Genomic_DNA"/>
</dbReference>
<keyword evidence="4" id="KW-1185">Reference proteome</keyword>
<dbReference type="InterPro" id="IPR025736">
    <property type="entry name" value="PucR_C-HTH_dom"/>
</dbReference>